<dbReference type="AlphaFoldDB" id="A0A2W7MXU8"/>
<evidence type="ECO:0000256" key="1">
    <source>
        <dbReference type="SAM" id="SignalP"/>
    </source>
</evidence>
<feature type="signal peptide" evidence="1">
    <location>
        <begin position="1"/>
        <end position="17"/>
    </location>
</feature>
<dbReference type="Proteomes" id="UP000248916">
    <property type="component" value="Unassembled WGS sequence"/>
</dbReference>
<keyword evidence="1" id="KW-0732">Signal</keyword>
<organism evidence="3 4">
    <name type="scientific">Palleronia aestuarii</name>
    <dbReference type="NCBI Taxonomy" id="568105"/>
    <lineage>
        <taxon>Bacteria</taxon>
        <taxon>Pseudomonadati</taxon>
        <taxon>Pseudomonadota</taxon>
        <taxon>Alphaproteobacteria</taxon>
        <taxon>Rhodobacterales</taxon>
        <taxon>Roseobacteraceae</taxon>
        <taxon>Palleronia</taxon>
    </lineage>
</organism>
<dbReference type="InterPro" id="IPR012336">
    <property type="entry name" value="Thioredoxin-like_fold"/>
</dbReference>
<evidence type="ECO:0000313" key="4">
    <source>
        <dbReference type="Proteomes" id="UP000248916"/>
    </source>
</evidence>
<dbReference type="EMBL" id="QKZL01000022">
    <property type="protein sequence ID" value="PZX12818.1"/>
    <property type="molecule type" value="Genomic_DNA"/>
</dbReference>
<name>A0A2W7MXU8_9RHOB</name>
<dbReference type="OrthoDB" id="9811036at2"/>
<dbReference type="Gene3D" id="3.40.30.10">
    <property type="entry name" value="Glutaredoxin"/>
    <property type="match status" value="1"/>
</dbReference>
<reference evidence="3 4" key="1">
    <citation type="submission" date="2018-06" db="EMBL/GenBank/DDBJ databases">
        <title>Genomic Encyclopedia of Archaeal and Bacterial Type Strains, Phase II (KMG-II): from individual species to whole genera.</title>
        <authorList>
            <person name="Goeker M."/>
        </authorList>
    </citation>
    <scope>NUCLEOTIDE SEQUENCE [LARGE SCALE GENOMIC DNA]</scope>
    <source>
        <strain evidence="3 4">DSM 22009</strain>
    </source>
</reference>
<evidence type="ECO:0000259" key="2">
    <source>
        <dbReference type="Pfam" id="PF13098"/>
    </source>
</evidence>
<dbReference type="CDD" id="cd02951">
    <property type="entry name" value="SoxW"/>
    <property type="match status" value="1"/>
</dbReference>
<evidence type="ECO:0000313" key="3">
    <source>
        <dbReference type="EMBL" id="PZX12818.1"/>
    </source>
</evidence>
<gene>
    <name evidence="3" type="ORF">LX81_03525</name>
</gene>
<accession>A0A2W7MXU8</accession>
<protein>
    <submittedName>
        <fullName evidence="3">Thioredoxin-like protein</fullName>
    </submittedName>
</protein>
<feature type="chain" id="PRO_5016111439" evidence="1">
    <location>
        <begin position="18"/>
        <end position="193"/>
    </location>
</feature>
<dbReference type="SUPFAM" id="SSF52833">
    <property type="entry name" value="Thioredoxin-like"/>
    <property type="match status" value="1"/>
</dbReference>
<sequence>MLRVVAILCIFALPALGAPRDPVIGDDGLHKAPWMQDTFKDLREDLSEADTEGKRLLVMIEQRGCIYCTKMHEEVFVVPEIDAMLAEDFFVVQLNMFGDVEVTDFDGETLSEKDAVRKWGAMFTPTLMFFPEHADDVPNDAAASEAAVVTMPGAFGRWTTENLLTWILDEGYDGDEPFQKYHARMIEAQDGGK</sequence>
<comment type="caution">
    <text evidence="3">The sequence shown here is derived from an EMBL/GenBank/DDBJ whole genome shotgun (WGS) entry which is preliminary data.</text>
</comment>
<dbReference type="InterPro" id="IPR036249">
    <property type="entry name" value="Thioredoxin-like_sf"/>
</dbReference>
<proteinExistence type="predicted"/>
<dbReference type="Pfam" id="PF13098">
    <property type="entry name" value="Thioredoxin_2"/>
    <property type="match status" value="1"/>
</dbReference>
<feature type="domain" description="Thioredoxin-like fold" evidence="2">
    <location>
        <begin position="51"/>
        <end position="132"/>
    </location>
</feature>
<keyword evidence="4" id="KW-1185">Reference proteome</keyword>
<dbReference type="RefSeq" id="WP_111538572.1">
    <property type="nucleotide sequence ID" value="NZ_QKZL01000022.1"/>
</dbReference>
<dbReference type="InterPro" id="IPR041737">
    <property type="entry name" value="SoxW"/>
</dbReference>